<reference evidence="6" key="1">
    <citation type="submission" date="2025-08" db="UniProtKB">
        <authorList>
            <consortium name="Ensembl"/>
        </authorList>
    </citation>
    <scope>IDENTIFICATION</scope>
</reference>
<sequence length="171" mass="19828">NVCGTISDLVRHRNHLFEEMHSPRRDILRNNSFVARTFHGLSDHDAHCKDGSPVIDAAFLGHFYDQRFNYRRLSYFPFHGPISVFSPAFIRKRNERERHRVRCVNEGYARLQEHLPFENENKRLSKVETLRAAIGYIKHLQSLLELETGSKSSDNIKQIINVILCAVVGSI</sequence>
<evidence type="ECO:0000256" key="2">
    <source>
        <dbReference type="ARBA" id="ARBA00023125"/>
    </source>
</evidence>
<dbReference type="FunFam" id="4.10.280.10:FF:000038">
    <property type="entry name" value="achaete-scute homolog 3"/>
    <property type="match status" value="1"/>
</dbReference>
<dbReference type="PANTHER" id="PTHR23349:SF108">
    <property type="entry name" value="BHLH DOMAIN-CONTAINING PROTEIN"/>
    <property type="match status" value="1"/>
</dbReference>
<proteinExistence type="predicted"/>
<name>A0A8C6V4B8_9GOBI</name>
<evidence type="ECO:0000256" key="3">
    <source>
        <dbReference type="ARBA" id="ARBA00023163"/>
    </source>
</evidence>
<dbReference type="GO" id="GO:0048513">
    <property type="term" value="P:animal organ development"/>
    <property type="evidence" value="ECO:0007669"/>
    <property type="project" value="UniProtKB-ARBA"/>
</dbReference>
<reference evidence="6" key="2">
    <citation type="submission" date="2025-09" db="UniProtKB">
        <authorList>
            <consortium name="Ensembl"/>
        </authorList>
    </citation>
    <scope>IDENTIFICATION</scope>
</reference>
<dbReference type="GO" id="GO:0005667">
    <property type="term" value="C:transcription regulator complex"/>
    <property type="evidence" value="ECO:0007669"/>
    <property type="project" value="UniProtKB-ARBA"/>
</dbReference>
<keyword evidence="2" id="KW-0238">DNA-binding</keyword>
<dbReference type="GO" id="GO:0001227">
    <property type="term" value="F:DNA-binding transcription repressor activity, RNA polymerase II-specific"/>
    <property type="evidence" value="ECO:0007669"/>
    <property type="project" value="UniProtKB-ARBA"/>
</dbReference>
<dbReference type="GO" id="GO:0046983">
    <property type="term" value="F:protein dimerization activity"/>
    <property type="evidence" value="ECO:0007669"/>
    <property type="project" value="InterPro"/>
</dbReference>
<protein>
    <recommendedName>
        <fullName evidence="5">BHLH domain-containing protein</fullName>
    </recommendedName>
</protein>
<dbReference type="Ensembl" id="ENSNMLT00000047400.1">
    <property type="protein sequence ID" value="ENSNMLP00000042678.1"/>
    <property type="gene ID" value="ENSNMLG00000025975.1"/>
</dbReference>
<dbReference type="GO" id="GO:0005634">
    <property type="term" value="C:nucleus"/>
    <property type="evidence" value="ECO:0007669"/>
    <property type="project" value="UniProtKB-ARBA"/>
</dbReference>
<dbReference type="Gene3D" id="4.10.280.10">
    <property type="entry name" value="Helix-loop-helix DNA-binding domain"/>
    <property type="match status" value="1"/>
</dbReference>
<dbReference type="GO" id="GO:0000977">
    <property type="term" value="F:RNA polymerase II transcription regulatory region sequence-specific DNA binding"/>
    <property type="evidence" value="ECO:0007669"/>
    <property type="project" value="TreeGrafter"/>
</dbReference>
<evidence type="ECO:0000313" key="7">
    <source>
        <dbReference type="Proteomes" id="UP000694523"/>
    </source>
</evidence>
<organism evidence="6 7">
    <name type="scientific">Neogobius melanostomus</name>
    <name type="common">round goby</name>
    <dbReference type="NCBI Taxonomy" id="47308"/>
    <lineage>
        <taxon>Eukaryota</taxon>
        <taxon>Metazoa</taxon>
        <taxon>Chordata</taxon>
        <taxon>Craniata</taxon>
        <taxon>Vertebrata</taxon>
        <taxon>Euteleostomi</taxon>
        <taxon>Actinopterygii</taxon>
        <taxon>Neopterygii</taxon>
        <taxon>Teleostei</taxon>
        <taxon>Neoteleostei</taxon>
        <taxon>Acanthomorphata</taxon>
        <taxon>Gobiaria</taxon>
        <taxon>Gobiiformes</taxon>
        <taxon>Gobioidei</taxon>
        <taxon>Gobiidae</taxon>
        <taxon>Benthophilinae</taxon>
        <taxon>Neogobiini</taxon>
        <taxon>Neogobius</taxon>
    </lineage>
</organism>
<dbReference type="InterPro" id="IPR011598">
    <property type="entry name" value="bHLH_dom"/>
</dbReference>
<dbReference type="AlphaFoldDB" id="A0A8C6V4B8"/>
<accession>A0A8C6V4B8</accession>
<keyword evidence="1" id="KW-0805">Transcription regulation</keyword>
<dbReference type="SUPFAM" id="SSF47459">
    <property type="entry name" value="HLH, helix-loop-helix DNA-binding domain"/>
    <property type="match status" value="1"/>
</dbReference>
<evidence type="ECO:0000313" key="6">
    <source>
        <dbReference type="Ensembl" id="ENSNMLP00000042678.1"/>
    </source>
</evidence>
<evidence type="ECO:0000259" key="5">
    <source>
        <dbReference type="PROSITE" id="PS50888"/>
    </source>
</evidence>
<dbReference type="GO" id="GO:0060429">
    <property type="term" value="P:epithelium development"/>
    <property type="evidence" value="ECO:0007669"/>
    <property type="project" value="UniProtKB-ARBA"/>
</dbReference>
<dbReference type="InterPro" id="IPR036638">
    <property type="entry name" value="HLH_DNA-bd_sf"/>
</dbReference>
<dbReference type="InterPro" id="IPR050283">
    <property type="entry name" value="E-box_TF_Regulators"/>
</dbReference>
<feature type="domain" description="BHLH" evidence="5">
    <location>
        <begin position="88"/>
        <end position="140"/>
    </location>
</feature>
<keyword evidence="7" id="KW-1185">Reference proteome</keyword>
<keyword evidence="4" id="KW-0539">Nucleus</keyword>
<dbReference type="Pfam" id="PF00010">
    <property type="entry name" value="HLH"/>
    <property type="match status" value="1"/>
</dbReference>
<keyword evidence="3" id="KW-0804">Transcription</keyword>
<dbReference type="PROSITE" id="PS50888">
    <property type="entry name" value="BHLH"/>
    <property type="match status" value="1"/>
</dbReference>
<dbReference type="Proteomes" id="UP000694523">
    <property type="component" value="Unplaced"/>
</dbReference>
<evidence type="ECO:0000256" key="1">
    <source>
        <dbReference type="ARBA" id="ARBA00023015"/>
    </source>
</evidence>
<evidence type="ECO:0000256" key="4">
    <source>
        <dbReference type="ARBA" id="ARBA00023242"/>
    </source>
</evidence>
<dbReference type="SMART" id="SM00353">
    <property type="entry name" value="HLH"/>
    <property type="match status" value="1"/>
</dbReference>
<dbReference type="PANTHER" id="PTHR23349">
    <property type="entry name" value="BASIC HELIX-LOOP-HELIX TRANSCRIPTION FACTOR, TWIST"/>
    <property type="match status" value="1"/>
</dbReference>